<keyword evidence="1" id="KW-0812">Transmembrane</keyword>
<keyword evidence="3" id="KW-1185">Reference proteome</keyword>
<protein>
    <submittedName>
        <fullName evidence="2">CXXC-20-CXXC protein</fullName>
    </submittedName>
</protein>
<keyword evidence="1" id="KW-1133">Transmembrane helix</keyword>
<evidence type="ECO:0000256" key="1">
    <source>
        <dbReference type="SAM" id="Phobius"/>
    </source>
</evidence>
<organism evidence="2 3">
    <name type="scientific">Guptibacillus hwajinpoensis</name>
    <dbReference type="NCBI Taxonomy" id="208199"/>
    <lineage>
        <taxon>Bacteria</taxon>
        <taxon>Bacillati</taxon>
        <taxon>Bacillota</taxon>
        <taxon>Bacilli</taxon>
        <taxon>Bacillales</taxon>
        <taxon>Guptibacillaceae</taxon>
        <taxon>Guptibacillus</taxon>
    </lineage>
</organism>
<dbReference type="Proteomes" id="UP001226720">
    <property type="component" value="Unassembled WGS sequence"/>
</dbReference>
<sequence length="97" mass="11298">MPICQNCGYQWRWSESLKLTFNYKSTCPNCNKKQYLTPKARKRSSLSSMLVLIPLACSTVINMSLPFYFVFSLVIFSITILLSPFYIQLSNEDEPLW</sequence>
<name>A0ABU0K5K8_9BACL</name>
<keyword evidence="1" id="KW-0472">Membrane</keyword>
<evidence type="ECO:0000313" key="3">
    <source>
        <dbReference type="Proteomes" id="UP001226720"/>
    </source>
</evidence>
<feature type="transmembrane region" description="Helical" evidence="1">
    <location>
        <begin position="67"/>
        <end position="87"/>
    </location>
</feature>
<reference evidence="2" key="1">
    <citation type="submission" date="2023-07" db="EMBL/GenBank/DDBJ databases">
        <title>Genomic Encyclopedia of Type Strains, Phase IV (KMG-IV): sequencing the most valuable type-strain genomes for metagenomic binning, comparative biology and taxonomic classification.</title>
        <authorList>
            <person name="Goeker M."/>
        </authorList>
    </citation>
    <scope>NUCLEOTIDE SEQUENCE [LARGE SCALE GENOMIC DNA]</scope>
    <source>
        <strain evidence="2">JSM 076093</strain>
    </source>
</reference>
<evidence type="ECO:0000313" key="2">
    <source>
        <dbReference type="EMBL" id="MDQ0483791.1"/>
    </source>
</evidence>
<dbReference type="GeneID" id="301327230"/>
<proteinExistence type="predicted"/>
<dbReference type="InterPro" id="IPR026369">
    <property type="entry name" value="CxxC_20_CxxC"/>
</dbReference>
<gene>
    <name evidence="2" type="ORF">QO000_002775</name>
</gene>
<comment type="caution">
    <text evidence="2">The sequence shown here is derived from an EMBL/GenBank/DDBJ whole genome shotgun (WGS) entry which is preliminary data.</text>
</comment>
<dbReference type="RefSeq" id="WP_301551690.1">
    <property type="nucleotide sequence ID" value="NZ_JAQRMZ010000004.1"/>
</dbReference>
<dbReference type="EMBL" id="JAUSWM010000005">
    <property type="protein sequence ID" value="MDQ0483791.1"/>
    <property type="molecule type" value="Genomic_DNA"/>
</dbReference>
<accession>A0ABU0K5K8</accession>
<dbReference type="NCBIfam" id="TIGR04104">
    <property type="entry name" value="cxxc_20_cxxc"/>
    <property type="match status" value="1"/>
</dbReference>